<evidence type="ECO:0000256" key="2">
    <source>
        <dbReference type="SAM" id="MobiDB-lite"/>
    </source>
</evidence>
<feature type="compositionally biased region" description="Basic and acidic residues" evidence="2">
    <location>
        <begin position="137"/>
        <end position="146"/>
    </location>
</feature>
<feature type="coiled-coil region" evidence="1">
    <location>
        <begin position="73"/>
        <end position="121"/>
    </location>
</feature>
<reference evidence="3" key="1">
    <citation type="submission" date="2021-03" db="EMBL/GenBank/DDBJ databases">
        <authorList>
            <person name="Wang G."/>
        </authorList>
    </citation>
    <scope>NUCLEOTIDE SEQUENCE</scope>
    <source>
        <strain evidence="3">KCTC 12899</strain>
    </source>
</reference>
<dbReference type="InterPro" id="IPR053716">
    <property type="entry name" value="Flag_assembly_chemotaxis_eff"/>
</dbReference>
<dbReference type="Gene3D" id="1.10.287.1700">
    <property type="match status" value="1"/>
</dbReference>
<dbReference type="AlphaFoldDB" id="A0A8J7QE87"/>
<protein>
    <submittedName>
        <fullName evidence="3">YscO family type III secretion system apparatus protein</fullName>
    </submittedName>
</protein>
<keyword evidence="4" id="KW-1185">Reference proteome</keyword>
<feature type="coiled-coil region" evidence="1">
    <location>
        <begin position="17"/>
        <end position="44"/>
    </location>
</feature>
<keyword evidence="1" id="KW-0175">Coiled coil</keyword>
<dbReference type="Pfam" id="PF07321">
    <property type="entry name" value="YscO"/>
    <property type="match status" value="1"/>
</dbReference>
<dbReference type="Proteomes" id="UP000664417">
    <property type="component" value="Unassembled WGS sequence"/>
</dbReference>
<dbReference type="EMBL" id="JAFREP010000046">
    <property type="protein sequence ID" value="MBO1322977.1"/>
    <property type="molecule type" value="Genomic_DNA"/>
</dbReference>
<organism evidence="3 4">
    <name type="scientific">Acanthopleuribacter pedis</name>
    <dbReference type="NCBI Taxonomy" id="442870"/>
    <lineage>
        <taxon>Bacteria</taxon>
        <taxon>Pseudomonadati</taxon>
        <taxon>Acidobacteriota</taxon>
        <taxon>Holophagae</taxon>
        <taxon>Acanthopleuribacterales</taxon>
        <taxon>Acanthopleuribacteraceae</taxon>
        <taxon>Acanthopleuribacter</taxon>
    </lineage>
</organism>
<dbReference type="RefSeq" id="WP_207862949.1">
    <property type="nucleotide sequence ID" value="NZ_JAFREP010000046.1"/>
</dbReference>
<gene>
    <name evidence="3" type="ORF">J3U88_31215</name>
</gene>
<evidence type="ECO:0000256" key="1">
    <source>
        <dbReference type="SAM" id="Coils"/>
    </source>
</evidence>
<evidence type="ECO:0000313" key="4">
    <source>
        <dbReference type="Proteomes" id="UP000664417"/>
    </source>
</evidence>
<evidence type="ECO:0000313" key="3">
    <source>
        <dbReference type="EMBL" id="MBO1322977.1"/>
    </source>
</evidence>
<name>A0A8J7QE87_9BACT</name>
<proteinExistence type="predicted"/>
<sequence>MAAYPLNKLLNLRHDREERARREVVQQRRAVTEQEQAVAAAERTLADFTGWRVAEERRLFAEVRDQALNSADLDVLKHEIASLRQQQAHKKQDVEDAERELQAAREALAQRIKAMREAQHNRRKLEGHMGLWTEEERLARTRREEHEADETTSMRVPGGGKP</sequence>
<dbReference type="InterPro" id="IPR009929">
    <property type="entry name" value="T3SS_YscO"/>
</dbReference>
<accession>A0A8J7QE87</accession>
<comment type="caution">
    <text evidence="3">The sequence shown here is derived from an EMBL/GenBank/DDBJ whole genome shotgun (WGS) entry which is preliminary data.</text>
</comment>
<feature type="region of interest" description="Disordered" evidence="2">
    <location>
        <begin position="137"/>
        <end position="162"/>
    </location>
</feature>